<name>A3ZPI5_9BACT</name>
<organism evidence="2 3">
    <name type="scientific">Blastopirellula marina DSM 3645</name>
    <dbReference type="NCBI Taxonomy" id="314230"/>
    <lineage>
        <taxon>Bacteria</taxon>
        <taxon>Pseudomonadati</taxon>
        <taxon>Planctomycetota</taxon>
        <taxon>Planctomycetia</taxon>
        <taxon>Pirellulales</taxon>
        <taxon>Pirellulaceae</taxon>
        <taxon>Blastopirellula</taxon>
    </lineage>
</organism>
<evidence type="ECO:0000256" key="1">
    <source>
        <dbReference type="SAM" id="MobiDB-lite"/>
    </source>
</evidence>
<dbReference type="RefSeq" id="WP_002653654.1">
    <property type="nucleotide sequence ID" value="NZ_CH672376.1"/>
</dbReference>
<dbReference type="Proteomes" id="UP000004358">
    <property type="component" value="Unassembled WGS sequence"/>
</dbReference>
<comment type="caution">
    <text evidence="2">The sequence shown here is derived from an EMBL/GenBank/DDBJ whole genome shotgun (WGS) entry which is preliminary data.</text>
</comment>
<evidence type="ECO:0000313" key="2">
    <source>
        <dbReference type="EMBL" id="EAQ81663.1"/>
    </source>
</evidence>
<accession>A3ZPI5</accession>
<protein>
    <submittedName>
        <fullName evidence="2">Uncharacterized protein</fullName>
    </submittedName>
</protein>
<evidence type="ECO:0000313" key="3">
    <source>
        <dbReference type="Proteomes" id="UP000004358"/>
    </source>
</evidence>
<dbReference type="STRING" id="314230.DSM3645_28817"/>
<reference evidence="2 3" key="1">
    <citation type="submission" date="2006-02" db="EMBL/GenBank/DDBJ databases">
        <authorList>
            <person name="Amann R."/>
            <person name="Ferriera S."/>
            <person name="Johnson J."/>
            <person name="Kravitz S."/>
            <person name="Halpern A."/>
            <person name="Remington K."/>
            <person name="Beeson K."/>
            <person name="Tran B."/>
            <person name="Rogers Y.-H."/>
            <person name="Friedman R."/>
            <person name="Venter J.C."/>
        </authorList>
    </citation>
    <scope>NUCLEOTIDE SEQUENCE [LARGE SCALE GENOMIC DNA]</scope>
    <source>
        <strain evidence="2 3">DSM 3645</strain>
    </source>
</reference>
<dbReference type="EMBL" id="AANZ01000004">
    <property type="protein sequence ID" value="EAQ81663.1"/>
    <property type="molecule type" value="Genomic_DNA"/>
</dbReference>
<feature type="region of interest" description="Disordered" evidence="1">
    <location>
        <begin position="74"/>
        <end position="106"/>
    </location>
</feature>
<gene>
    <name evidence="2" type="ORF">DSM3645_28817</name>
</gene>
<proteinExistence type="predicted"/>
<dbReference type="HOGENOM" id="CLU_1358262_0_0_0"/>
<dbReference type="AlphaFoldDB" id="A3ZPI5"/>
<sequence length="201" mass="23338">MTEVNLERRAIYTLGIEVEPDSLRAAKRFVQRIREMQQDVTRVAREETEQRVAINRKYVKELLDEDESYSTRISAMRESDSYGIDPSSREERTSPRGAGTKGAEDLARQRELLSAQRAGFDRYFGGSERQAIESAEVEQSRLQLQVKARREYVVKVEEDVEGIVEGVARQVNDLLDHRDLRIMELVRRQLVENRIQRNNAL</sequence>